<feature type="compositionally biased region" description="Basic and acidic residues" evidence="6">
    <location>
        <begin position="399"/>
        <end position="409"/>
    </location>
</feature>
<feature type="compositionally biased region" description="Polar residues" evidence="6">
    <location>
        <begin position="410"/>
        <end position="419"/>
    </location>
</feature>
<keyword evidence="4" id="KW-0493">Microtubule</keyword>
<feature type="compositionally biased region" description="Basic and acidic residues" evidence="6">
    <location>
        <begin position="454"/>
        <end position="467"/>
    </location>
</feature>
<reference evidence="8" key="1">
    <citation type="submission" date="2019-08" db="EMBL/GenBank/DDBJ databases">
        <title>Reference gene set and small RNA set construction with multiple tissues from Davidia involucrata Baill.</title>
        <authorList>
            <person name="Yang H."/>
            <person name="Zhou C."/>
            <person name="Li G."/>
            <person name="Wang J."/>
            <person name="Gao P."/>
            <person name="Wang M."/>
            <person name="Wang R."/>
            <person name="Zhao Y."/>
        </authorList>
    </citation>
    <scope>NUCLEOTIDE SEQUENCE</scope>
    <source>
        <tissue evidence="8">Mixed with DoveR01_LX</tissue>
    </source>
</reference>
<evidence type="ECO:0000256" key="3">
    <source>
        <dbReference type="ARBA" id="ARBA00022490"/>
    </source>
</evidence>
<feature type="compositionally biased region" description="Polar residues" evidence="6">
    <location>
        <begin position="439"/>
        <end position="450"/>
    </location>
</feature>
<feature type="domain" description="TPX2 C-terminal" evidence="7">
    <location>
        <begin position="253"/>
        <end position="328"/>
    </location>
</feature>
<sequence length="495" mass="53406">MDAHDIIPAFGNGTGHENGVHEQLPASGDGVVLEKVNRVRNSSTETAGQNGNSETVVKLDSGTNNSSAEEVAEGSTAHVESNGLTVSEETGVKETDHSKHSKPQKGQGKANNEKPLSTQHASTAWVKKSKDGKDAVTTSAISNGSLASNSHPKQPFSLRTKNRSFSDRQAADSSSKPAPALINAHPSKQPGMSNAASSTMNVTQSEGLMDKTKLKPLKKGSSNKSEGSTQSSSSPTAGDAKHCRVGTLPIYDFSFKCDERAEKRREFYTKLEEKIHAKEVERSTLQAKTKETQEAEIKMLRKSLTFKATPMPSFYQEPPPPKVELKKIPPTRARSPKFGRKKSSPTRDSEGNRSRGYQSVSSSLDGKVSQNNPIKGPSPVHVKKPMRKSLPKLPSEKTNLAKETNEAASHRTTLSNETNEAAVHKATLSHDTKEAALSHKTTLSNETNETACHVQEREAAPTAEPKETQPNSDDVPVAEDLAQSTLVQEPIALEQ</sequence>
<name>A0A5B7AE69_DAVIN</name>
<comment type="similarity">
    <text evidence="2">Belongs to the TPX2 family.</text>
</comment>
<evidence type="ECO:0000256" key="1">
    <source>
        <dbReference type="ARBA" id="ARBA00004245"/>
    </source>
</evidence>
<feature type="compositionally biased region" description="Polar residues" evidence="6">
    <location>
        <begin position="78"/>
        <end position="88"/>
    </location>
</feature>
<dbReference type="EMBL" id="GHES01023926">
    <property type="protein sequence ID" value="MPA54485.1"/>
    <property type="molecule type" value="Transcribed_RNA"/>
</dbReference>
<feature type="region of interest" description="Disordered" evidence="6">
    <location>
        <begin position="38"/>
        <end position="243"/>
    </location>
</feature>
<feature type="compositionally biased region" description="Polar residues" evidence="6">
    <location>
        <begin position="39"/>
        <end position="68"/>
    </location>
</feature>
<feature type="compositionally biased region" description="Basic residues" evidence="6">
    <location>
        <begin position="334"/>
        <end position="344"/>
    </location>
</feature>
<evidence type="ECO:0000256" key="2">
    <source>
        <dbReference type="ARBA" id="ARBA00005885"/>
    </source>
</evidence>
<evidence type="ECO:0000256" key="6">
    <source>
        <dbReference type="SAM" id="MobiDB-lite"/>
    </source>
</evidence>
<dbReference type="PANTHER" id="PTHR31358:SF29">
    <property type="entry name" value="PROTEIN WVD2-LIKE 5-RELATED"/>
    <property type="match status" value="1"/>
</dbReference>
<feature type="compositionally biased region" description="Low complexity" evidence="6">
    <location>
        <begin position="222"/>
        <end position="234"/>
    </location>
</feature>
<evidence type="ECO:0000259" key="7">
    <source>
        <dbReference type="Pfam" id="PF06886"/>
    </source>
</evidence>
<dbReference type="AlphaFoldDB" id="A0A5B7AE69"/>
<protein>
    <recommendedName>
        <fullName evidence="7">TPX2 C-terminal domain-containing protein</fullName>
    </recommendedName>
</protein>
<feature type="region of interest" description="Disordered" evidence="6">
    <location>
        <begin position="306"/>
        <end position="419"/>
    </location>
</feature>
<keyword evidence="5" id="KW-0206">Cytoskeleton</keyword>
<accession>A0A5B7AE69</accession>
<feature type="region of interest" description="Disordered" evidence="6">
    <location>
        <begin position="439"/>
        <end position="495"/>
    </location>
</feature>
<evidence type="ECO:0000256" key="4">
    <source>
        <dbReference type="ARBA" id="ARBA00022701"/>
    </source>
</evidence>
<dbReference type="GO" id="GO:0008017">
    <property type="term" value="F:microtubule binding"/>
    <property type="evidence" value="ECO:0007669"/>
    <property type="project" value="InterPro"/>
</dbReference>
<feature type="compositionally biased region" description="Polar residues" evidence="6">
    <location>
        <begin position="190"/>
        <end position="206"/>
    </location>
</feature>
<dbReference type="Pfam" id="PF06886">
    <property type="entry name" value="TPX2"/>
    <property type="match status" value="1"/>
</dbReference>
<keyword evidence="3" id="KW-0963">Cytoplasm</keyword>
<evidence type="ECO:0000313" key="8">
    <source>
        <dbReference type="EMBL" id="MPA54485.1"/>
    </source>
</evidence>
<organism evidence="8">
    <name type="scientific">Davidia involucrata</name>
    <name type="common">Dove tree</name>
    <dbReference type="NCBI Taxonomy" id="16924"/>
    <lineage>
        <taxon>Eukaryota</taxon>
        <taxon>Viridiplantae</taxon>
        <taxon>Streptophyta</taxon>
        <taxon>Embryophyta</taxon>
        <taxon>Tracheophyta</taxon>
        <taxon>Spermatophyta</taxon>
        <taxon>Magnoliopsida</taxon>
        <taxon>eudicotyledons</taxon>
        <taxon>Gunneridae</taxon>
        <taxon>Pentapetalae</taxon>
        <taxon>asterids</taxon>
        <taxon>Cornales</taxon>
        <taxon>Nyssaceae</taxon>
        <taxon>Davidia</taxon>
    </lineage>
</organism>
<feature type="compositionally biased region" description="Basic residues" evidence="6">
    <location>
        <begin position="381"/>
        <end position="390"/>
    </location>
</feature>
<feature type="compositionally biased region" description="Polar residues" evidence="6">
    <location>
        <begin position="355"/>
        <end position="373"/>
    </location>
</feature>
<dbReference type="InterPro" id="IPR044833">
    <property type="entry name" value="WDL5/6"/>
</dbReference>
<proteinExistence type="inferred from homology"/>
<evidence type="ECO:0000256" key="5">
    <source>
        <dbReference type="ARBA" id="ARBA00023212"/>
    </source>
</evidence>
<feature type="region of interest" description="Disordered" evidence="6">
    <location>
        <begin position="1"/>
        <end position="25"/>
    </location>
</feature>
<comment type="subcellular location">
    <subcellularLocation>
        <location evidence="1">Cytoplasm</location>
        <location evidence="1">Cytoskeleton</location>
    </subcellularLocation>
</comment>
<dbReference type="InterPro" id="IPR027329">
    <property type="entry name" value="TPX2_C"/>
</dbReference>
<feature type="compositionally biased region" description="Polar residues" evidence="6">
    <location>
        <begin position="136"/>
        <end position="152"/>
    </location>
</feature>
<dbReference type="PANTHER" id="PTHR31358">
    <property type="entry name" value="PROTEIN WVD2-LIKE 4"/>
    <property type="match status" value="1"/>
</dbReference>
<gene>
    <name evidence="8" type="ORF">Din_023926</name>
</gene>
<dbReference type="GO" id="GO:0005874">
    <property type="term" value="C:microtubule"/>
    <property type="evidence" value="ECO:0007669"/>
    <property type="project" value="UniProtKB-KW"/>
</dbReference>